<evidence type="ECO:0000259" key="7">
    <source>
        <dbReference type="Pfam" id="PF25001"/>
    </source>
</evidence>
<feature type="compositionally biased region" description="Acidic residues" evidence="5">
    <location>
        <begin position="34"/>
        <end position="48"/>
    </location>
</feature>
<evidence type="ECO:0000256" key="2">
    <source>
        <dbReference type="ARBA" id="ARBA00022525"/>
    </source>
</evidence>
<dbReference type="STRING" id="43041.A0A182KC37"/>
<dbReference type="Proteomes" id="UP000075881">
    <property type="component" value="Unassembled WGS sequence"/>
</dbReference>
<feature type="chain" id="PRO_5008125459" description="Aegyptin/gSG7 salivary protein-like four-helix bundle domain-containing protein" evidence="6">
    <location>
        <begin position="20"/>
        <end position="252"/>
    </location>
</feature>
<organism evidence="8 9">
    <name type="scientific">Anopheles christyi</name>
    <dbReference type="NCBI Taxonomy" id="43041"/>
    <lineage>
        <taxon>Eukaryota</taxon>
        <taxon>Metazoa</taxon>
        <taxon>Ecdysozoa</taxon>
        <taxon>Arthropoda</taxon>
        <taxon>Hexapoda</taxon>
        <taxon>Insecta</taxon>
        <taxon>Pterygota</taxon>
        <taxon>Neoptera</taxon>
        <taxon>Endopterygota</taxon>
        <taxon>Diptera</taxon>
        <taxon>Nematocera</taxon>
        <taxon>Culicoidea</taxon>
        <taxon>Culicidae</taxon>
        <taxon>Anophelinae</taxon>
        <taxon>Anopheles</taxon>
    </lineage>
</organism>
<feature type="compositionally biased region" description="Acidic residues" evidence="5">
    <location>
        <begin position="55"/>
        <end position="80"/>
    </location>
</feature>
<evidence type="ECO:0000256" key="4">
    <source>
        <dbReference type="ARBA" id="ARBA00023157"/>
    </source>
</evidence>
<keyword evidence="3" id="KW-0800">Toxin</keyword>
<evidence type="ECO:0000256" key="5">
    <source>
        <dbReference type="SAM" id="MobiDB-lite"/>
    </source>
</evidence>
<feature type="signal peptide" evidence="6">
    <location>
        <begin position="1"/>
        <end position="19"/>
    </location>
</feature>
<feature type="compositionally biased region" description="Acidic residues" evidence="5">
    <location>
        <begin position="112"/>
        <end position="123"/>
    </location>
</feature>
<dbReference type="Pfam" id="PF25001">
    <property type="entry name" value="Aegyptin_C"/>
    <property type="match status" value="1"/>
</dbReference>
<dbReference type="InterPro" id="IPR056799">
    <property type="entry name" value="ALL3/gSG7_salivary-like_helix"/>
</dbReference>
<dbReference type="Gene3D" id="6.10.140.1890">
    <property type="match status" value="1"/>
</dbReference>
<keyword evidence="9" id="KW-1185">Reference proteome</keyword>
<dbReference type="GO" id="GO:0090729">
    <property type="term" value="F:toxin activity"/>
    <property type="evidence" value="ECO:0007669"/>
    <property type="project" value="UniProtKB-KW"/>
</dbReference>
<reference evidence="9" key="1">
    <citation type="submission" date="2013-03" db="EMBL/GenBank/DDBJ databases">
        <title>The Genome Sequence of Anopheles christyi ACHKN1017.</title>
        <authorList>
            <consortium name="The Broad Institute Genomics Platform"/>
            <person name="Neafsey D.E."/>
            <person name="Besansky N."/>
            <person name="Walker B."/>
            <person name="Young S.K."/>
            <person name="Zeng Q."/>
            <person name="Gargeya S."/>
            <person name="Fitzgerald M."/>
            <person name="Haas B."/>
            <person name="Abouelleil A."/>
            <person name="Allen A.W."/>
            <person name="Alvarado L."/>
            <person name="Arachchi H.M."/>
            <person name="Berlin A.M."/>
            <person name="Chapman S.B."/>
            <person name="Gainer-Dewar J."/>
            <person name="Goldberg J."/>
            <person name="Griggs A."/>
            <person name="Gujja S."/>
            <person name="Hansen M."/>
            <person name="Howarth C."/>
            <person name="Imamovic A."/>
            <person name="Ireland A."/>
            <person name="Larimer J."/>
            <person name="McCowan C."/>
            <person name="Murphy C."/>
            <person name="Pearson M."/>
            <person name="Poon T.W."/>
            <person name="Priest M."/>
            <person name="Roberts A."/>
            <person name="Saif S."/>
            <person name="Shea T."/>
            <person name="Sisk P."/>
            <person name="Sykes S."/>
            <person name="Wortman J."/>
            <person name="Nusbaum C."/>
            <person name="Birren B."/>
        </authorList>
    </citation>
    <scope>NUCLEOTIDE SEQUENCE [LARGE SCALE GENOMIC DNA]</scope>
    <source>
        <strain evidence="9">ACHKN1017</strain>
    </source>
</reference>
<keyword evidence="6" id="KW-0732">Signal</keyword>
<dbReference type="GO" id="GO:0005576">
    <property type="term" value="C:extracellular region"/>
    <property type="evidence" value="ECO:0007669"/>
    <property type="project" value="UniProtKB-SubCell"/>
</dbReference>
<dbReference type="EnsemblMetazoa" id="ACHR008324-RA">
    <property type="protein sequence ID" value="ACHR008324-PA"/>
    <property type="gene ID" value="ACHR008324"/>
</dbReference>
<keyword evidence="4" id="KW-1015">Disulfide bond</keyword>
<dbReference type="VEuPathDB" id="VectorBase:ACHR008324"/>
<dbReference type="AlphaFoldDB" id="A0A182KC37"/>
<evidence type="ECO:0000313" key="9">
    <source>
        <dbReference type="Proteomes" id="UP000075881"/>
    </source>
</evidence>
<name>A0A182KC37_9DIPT</name>
<evidence type="ECO:0000256" key="3">
    <source>
        <dbReference type="ARBA" id="ARBA00022656"/>
    </source>
</evidence>
<feature type="compositionally biased region" description="Acidic residues" evidence="5">
    <location>
        <begin position="88"/>
        <end position="105"/>
    </location>
</feature>
<comment type="subcellular location">
    <subcellularLocation>
        <location evidence="1">Secreted</location>
    </subcellularLocation>
</comment>
<evidence type="ECO:0000256" key="1">
    <source>
        <dbReference type="ARBA" id="ARBA00004613"/>
    </source>
</evidence>
<accession>A0A182KC37</accession>
<feature type="domain" description="Aegyptin/gSG7 salivary protein-like four-helix bundle" evidence="7">
    <location>
        <begin position="132"/>
        <end position="245"/>
    </location>
</feature>
<proteinExistence type="predicted"/>
<reference evidence="8" key="2">
    <citation type="submission" date="2020-05" db="UniProtKB">
        <authorList>
            <consortium name="EnsemblMetazoa"/>
        </authorList>
    </citation>
    <scope>IDENTIFICATION</scope>
    <source>
        <strain evidence="8">ACHKN1017</strain>
    </source>
</reference>
<keyword evidence="2" id="KW-0964">Secreted</keyword>
<feature type="region of interest" description="Disordered" evidence="5">
    <location>
        <begin position="18"/>
        <end position="140"/>
    </location>
</feature>
<sequence length="252" mass="27037">MKSLLLLASVLCLALIISGRPTDETTDQESSTELSEDTSADYEQEEGEAGTGSDTETEDGAAESDSGAEADDGGETDGDAGEMASSPEDGEGTDDDTVSGADEDTEGAKDDESGDNDGDEGEGGSDASGGEEESPRNTYRQVHKLLKKIMKVDTKDKYLKSFVVGRLQERLMNPTIDLVSTIEKYSKIKECFSSLEKDVSALVKESDKSYEECSKDKSNTDCGTQGTRDLDDGLIEREQELSDCIVDKRDAE</sequence>
<protein>
    <recommendedName>
        <fullName evidence="7">Aegyptin/gSG7 salivary protein-like four-helix bundle domain-containing protein</fullName>
    </recommendedName>
</protein>
<evidence type="ECO:0000256" key="6">
    <source>
        <dbReference type="SAM" id="SignalP"/>
    </source>
</evidence>
<evidence type="ECO:0000313" key="8">
    <source>
        <dbReference type="EnsemblMetazoa" id="ACHR008324-PA"/>
    </source>
</evidence>